<evidence type="ECO:0000256" key="5">
    <source>
        <dbReference type="ARBA" id="ARBA00022989"/>
    </source>
</evidence>
<feature type="transmembrane region" description="Helical" evidence="7">
    <location>
        <begin position="29"/>
        <end position="51"/>
    </location>
</feature>
<dbReference type="RefSeq" id="WP_015800738.1">
    <property type="nucleotide sequence ID" value="NZ_BAAATP010000042.1"/>
</dbReference>
<evidence type="ECO:0000313" key="8">
    <source>
        <dbReference type="EMBL" id="QUF06467.1"/>
    </source>
</evidence>
<keyword evidence="4 7" id="KW-0812">Transmembrane</keyword>
<dbReference type="Proteomes" id="UP000677152">
    <property type="component" value="Chromosome"/>
</dbReference>
<evidence type="ECO:0000256" key="7">
    <source>
        <dbReference type="SAM" id="Phobius"/>
    </source>
</evidence>
<accession>A0AA45R5Y8</accession>
<organism evidence="8 9">
    <name type="scientific">Actinosynnema pretiosum subsp. pretiosum</name>
    <dbReference type="NCBI Taxonomy" id="103721"/>
    <lineage>
        <taxon>Bacteria</taxon>
        <taxon>Bacillati</taxon>
        <taxon>Actinomycetota</taxon>
        <taxon>Actinomycetes</taxon>
        <taxon>Pseudonocardiales</taxon>
        <taxon>Pseudonocardiaceae</taxon>
        <taxon>Actinosynnema</taxon>
    </lineage>
</organism>
<evidence type="ECO:0000256" key="2">
    <source>
        <dbReference type="ARBA" id="ARBA00011006"/>
    </source>
</evidence>
<evidence type="ECO:0000256" key="3">
    <source>
        <dbReference type="ARBA" id="ARBA00022475"/>
    </source>
</evidence>
<feature type="transmembrane region" description="Helical" evidence="7">
    <location>
        <begin position="63"/>
        <end position="81"/>
    </location>
</feature>
<evidence type="ECO:0000256" key="1">
    <source>
        <dbReference type="ARBA" id="ARBA00004651"/>
    </source>
</evidence>
<gene>
    <name evidence="8" type="ORF">KCV87_10650</name>
</gene>
<dbReference type="Pfam" id="PF04226">
    <property type="entry name" value="Transgly_assoc"/>
    <property type="match status" value="1"/>
</dbReference>
<dbReference type="InterPro" id="IPR007341">
    <property type="entry name" value="Transgly_assoc"/>
</dbReference>
<keyword evidence="6 7" id="KW-0472">Membrane</keyword>
<evidence type="ECO:0000256" key="6">
    <source>
        <dbReference type="ARBA" id="ARBA00023136"/>
    </source>
</evidence>
<protein>
    <submittedName>
        <fullName evidence="8">GlsB/YeaQ/YmgE family stress response membrane protein</fullName>
    </submittedName>
</protein>
<dbReference type="GO" id="GO:0005886">
    <property type="term" value="C:plasma membrane"/>
    <property type="evidence" value="ECO:0007669"/>
    <property type="project" value="UniProtKB-SubCell"/>
</dbReference>
<proteinExistence type="inferred from homology"/>
<evidence type="ECO:0000256" key="4">
    <source>
        <dbReference type="ARBA" id="ARBA00022692"/>
    </source>
</evidence>
<dbReference type="PANTHER" id="PTHR33884:SF3">
    <property type="entry name" value="UPF0410 PROTEIN YMGE"/>
    <property type="match status" value="1"/>
</dbReference>
<keyword evidence="5 7" id="KW-1133">Transmembrane helix</keyword>
<evidence type="ECO:0000313" key="9">
    <source>
        <dbReference type="Proteomes" id="UP000677152"/>
    </source>
</evidence>
<name>A0AA45R5Y8_9PSEU</name>
<dbReference type="PANTHER" id="PTHR33884">
    <property type="entry name" value="UPF0410 PROTEIN YMGE"/>
    <property type="match status" value="1"/>
</dbReference>
<comment type="subcellular location">
    <subcellularLocation>
        <location evidence="1">Cell membrane</location>
        <topology evidence="1">Multi-pass membrane protein</topology>
    </subcellularLocation>
</comment>
<keyword evidence="3" id="KW-1003">Cell membrane</keyword>
<comment type="similarity">
    <text evidence="2">Belongs to the UPF0410 family.</text>
</comment>
<sequence>MGILGWIVLGLIAGAIAKAVMPGRDPGGIIVTMLLGVVGAILGGFIGSALFGTGIGSFFDLSTWLLAILGSLIVLAIYHVVTSRGRRVHG</sequence>
<reference evidence="8" key="1">
    <citation type="submission" date="2021-04" db="EMBL/GenBank/DDBJ databases">
        <title>Genomic sequence of Actinosynnema pretiosum subsp. pretiosum ATCC 31280 (C-14919).</title>
        <authorList>
            <person name="Bai L."/>
            <person name="Wang X."/>
            <person name="Xiao Y."/>
        </authorList>
    </citation>
    <scope>NUCLEOTIDE SEQUENCE</scope>
    <source>
        <strain evidence="8">ATCC 31280</strain>
    </source>
</reference>
<dbReference type="EMBL" id="CP073249">
    <property type="protein sequence ID" value="QUF06467.1"/>
    <property type="molecule type" value="Genomic_DNA"/>
</dbReference>
<dbReference type="AlphaFoldDB" id="A0AA45R5Y8"/>